<dbReference type="PANTHER" id="PTHR30097">
    <property type="entry name" value="CATION EFFLUX SYSTEM PROTEIN CUSB"/>
    <property type="match status" value="1"/>
</dbReference>
<accession>A0A316TTF7</accession>
<dbReference type="InterPro" id="IPR006143">
    <property type="entry name" value="RND_pump_MFP"/>
</dbReference>
<comment type="similarity">
    <text evidence="1">Belongs to the membrane fusion protein (MFP) (TC 8.A.1) family.</text>
</comment>
<name>A0A316TTF7_9BACT</name>
<dbReference type="GO" id="GO:0022857">
    <property type="term" value="F:transmembrane transporter activity"/>
    <property type="evidence" value="ECO:0007669"/>
    <property type="project" value="InterPro"/>
</dbReference>
<evidence type="ECO:0000256" key="3">
    <source>
        <dbReference type="SAM" id="Coils"/>
    </source>
</evidence>
<dbReference type="PROSITE" id="PS51257">
    <property type="entry name" value="PROKAR_LIPOPROTEIN"/>
    <property type="match status" value="1"/>
</dbReference>
<dbReference type="Gene3D" id="1.10.287.470">
    <property type="entry name" value="Helix hairpin bin"/>
    <property type="match status" value="1"/>
</dbReference>
<organism evidence="7 8">
    <name type="scientific">Rhodohalobacter mucosus</name>
    <dbReference type="NCBI Taxonomy" id="2079485"/>
    <lineage>
        <taxon>Bacteria</taxon>
        <taxon>Pseudomonadati</taxon>
        <taxon>Balneolota</taxon>
        <taxon>Balneolia</taxon>
        <taxon>Balneolales</taxon>
        <taxon>Balneolaceae</taxon>
        <taxon>Rhodohalobacter</taxon>
    </lineage>
</organism>
<dbReference type="PANTHER" id="PTHR30097:SF4">
    <property type="entry name" value="SLR6042 PROTEIN"/>
    <property type="match status" value="1"/>
</dbReference>
<dbReference type="InterPro" id="IPR058647">
    <property type="entry name" value="BSH_CzcB-like"/>
</dbReference>
<gene>
    <name evidence="7" type="ORF">DDZ15_02440</name>
</gene>
<dbReference type="Proteomes" id="UP000245533">
    <property type="component" value="Unassembled WGS sequence"/>
</dbReference>
<dbReference type="Gene3D" id="2.40.50.100">
    <property type="match status" value="1"/>
</dbReference>
<dbReference type="AlphaFoldDB" id="A0A316TTF7"/>
<dbReference type="GO" id="GO:0015679">
    <property type="term" value="P:plasma membrane copper ion transport"/>
    <property type="evidence" value="ECO:0007669"/>
    <property type="project" value="TreeGrafter"/>
</dbReference>
<dbReference type="RefSeq" id="WP_109644467.1">
    <property type="nucleotide sequence ID" value="NZ_QGGB01000002.1"/>
</dbReference>
<dbReference type="NCBIfam" id="TIGR01730">
    <property type="entry name" value="RND_mfp"/>
    <property type="match status" value="1"/>
</dbReference>
<dbReference type="SUPFAM" id="SSF111369">
    <property type="entry name" value="HlyD-like secretion proteins"/>
    <property type="match status" value="1"/>
</dbReference>
<evidence type="ECO:0000256" key="4">
    <source>
        <dbReference type="SAM" id="SignalP"/>
    </source>
</evidence>
<dbReference type="EMBL" id="QGGB01000002">
    <property type="protein sequence ID" value="PWN07887.1"/>
    <property type="molecule type" value="Genomic_DNA"/>
</dbReference>
<dbReference type="GO" id="GO:0030313">
    <property type="term" value="C:cell envelope"/>
    <property type="evidence" value="ECO:0007669"/>
    <property type="project" value="TreeGrafter"/>
</dbReference>
<dbReference type="Gene3D" id="2.40.30.170">
    <property type="match status" value="1"/>
</dbReference>
<dbReference type="Gene3D" id="2.40.420.20">
    <property type="match status" value="1"/>
</dbReference>
<evidence type="ECO:0000313" key="7">
    <source>
        <dbReference type="EMBL" id="PWN07887.1"/>
    </source>
</evidence>
<feature type="chain" id="PRO_5016329170" evidence="4">
    <location>
        <begin position="28"/>
        <end position="404"/>
    </location>
</feature>
<feature type="domain" description="CzcB-like barrel-sandwich hybrid" evidence="5">
    <location>
        <begin position="94"/>
        <end position="243"/>
    </location>
</feature>
<proteinExistence type="inferred from homology"/>
<evidence type="ECO:0000256" key="1">
    <source>
        <dbReference type="ARBA" id="ARBA00009477"/>
    </source>
</evidence>
<dbReference type="Pfam" id="PF25975">
    <property type="entry name" value="CzcB_C"/>
    <property type="match status" value="1"/>
</dbReference>
<evidence type="ECO:0000259" key="5">
    <source>
        <dbReference type="Pfam" id="PF25973"/>
    </source>
</evidence>
<dbReference type="Pfam" id="PF25973">
    <property type="entry name" value="BSH_CzcB"/>
    <property type="match status" value="1"/>
</dbReference>
<protein>
    <submittedName>
        <fullName evidence="7">Efflux RND transporter periplasmic adaptor subunit</fullName>
    </submittedName>
</protein>
<dbReference type="GO" id="GO:0060003">
    <property type="term" value="P:copper ion export"/>
    <property type="evidence" value="ECO:0007669"/>
    <property type="project" value="TreeGrafter"/>
</dbReference>
<evidence type="ECO:0000259" key="6">
    <source>
        <dbReference type="Pfam" id="PF25975"/>
    </source>
</evidence>
<keyword evidence="3" id="KW-0175">Coiled coil</keyword>
<sequence>MKYSQYILKISYGLILPLMLFAMTSCSGENGAESPESVGLPPSISEDAQSEPAMVRLSEEQAEDLHIQTKVVSEERITYSMTVPGTVIAAPEHIAVISTPLNGRITKIYAHEGEEVKSGDPLLEMESLEFAELAASYLESEAEKNYLEQQVERLRSLVEQKISPQSALDRVNADLSRANTRVRAAAARLRSVGVSEQRLSQWNEQEEDESAVLTMYATIDGKINQHLIDLGQAVNANDMLLDIVNNKQVLARGFVDPKDISNLQTGARAVISQREDKGMLSLESQITTIQPGLDPENKSIIVNSLVQTLNQWPVIGQSVRIKYDAYTPSEVISIPLDAIQYEGESARVFVKRDELTYESRPVDILRILSESAIISSGLSAGEEVAVTQVFSLKALGKFEEFAEE</sequence>
<dbReference type="GO" id="GO:0016020">
    <property type="term" value="C:membrane"/>
    <property type="evidence" value="ECO:0007669"/>
    <property type="project" value="InterPro"/>
</dbReference>
<keyword evidence="4" id="KW-0732">Signal</keyword>
<dbReference type="OrthoDB" id="9814657at2"/>
<comment type="caution">
    <text evidence="7">The sequence shown here is derived from an EMBL/GenBank/DDBJ whole genome shotgun (WGS) entry which is preliminary data.</text>
</comment>
<evidence type="ECO:0000313" key="8">
    <source>
        <dbReference type="Proteomes" id="UP000245533"/>
    </source>
</evidence>
<dbReference type="InterPro" id="IPR058649">
    <property type="entry name" value="CzcB_C"/>
</dbReference>
<reference evidence="7 8" key="1">
    <citation type="submission" date="2018-05" db="EMBL/GenBank/DDBJ databases">
        <title>Rhodohalobacter halophilus gen. nov., sp. nov., a moderately halophilic member of the family Balneolaceae.</title>
        <authorList>
            <person name="Liu Z.-W."/>
        </authorList>
    </citation>
    <scope>NUCLEOTIDE SEQUENCE [LARGE SCALE GENOMIC DNA]</scope>
    <source>
        <strain evidence="7 8">8A47</strain>
    </source>
</reference>
<feature type="domain" description="CzcB-like C-terminal circularly permuted SH3-like" evidence="6">
    <location>
        <begin position="332"/>
        <end position="393"/>
    </location>
</feature>
<evidence type="ECO:0000256" key="2">
    <source>
        <dbReference type="ARBA" id="ARBA00022448"/>
    </source>
</evidence>
<dbReference type="InterPro" id="IPR051909">
    <property type="entry name" value="MFP_Cation_Efflux"/>
</dbReference>
<keyword evidence="2" id="KW-0813">Transport</keyword>
<feature type="coiled-coil region" evidence="3">
    <location>
        <begin position="137"/>
        <end position="188"/>
    </location>
</feature>
<keyword evidence="8" id="KW-1185">Reference proteome</keyword>
<feature type="signal peptide" evidence="4">
    <location>
        <begin position="1"/>
        <end position="27"/>
    </location>
</feature>